<name>A0ABQ5IBN9_9ASTR</name>
<reference evidence="2" key="2">
    <citation type="submission" date="2022-01" db="EMBL/GenBank/DDBJ databases">
        <authorList>
            <person name="Yamashiro T."/>
            <person name="Shiraishi A."/>
            <person name="Satake H."/>
            <person name="Nakayama K."/>
        </authorList>
    </citation>
    <scope>NUCLEOTIDE SEQUENCE</scope>
</reference>
<keyword evidence="3" id="KW-1185">Reference proteome</keyword>
<protein>
    <submittedName>
        <fullName evidence="2">Uncharacterized protein</fullName>
    </submittedName>
</protein>
<evidence type="ECO:0000256" key="1">
    <source>
        <dbReference type="SAM" id="MobiDB-lite"/>
    </source>
</evidence>
<feature type="compositionally biased region" description="Polar residues" evidence="1">
    <location>
        <begin position="192"/>
        <end position="208"/>
    </location>
</feature>
<evidence type="ECO:0000313" key="3">
    <source>
        <dbReference type="Proteomes" id="UP001151760"/>
    </source>
</evidence>
<comment type="caution">
    <text evidence="2">The sequence shown here is derived from an EMBL/GenBank/DDBJ whole genome shotgun (WGS) entry which is preliminary data.</text>
</comment>
<proteinExistence type="predicted"/>
<accession>A0ABQ5IBN9</accession>
<organism evidence="2 3">
    <name type="scientific">Tanacetum coccineum</name>
    <dbReference type="NCBI Taxonomy" id="301880"/>
    <lineage>
        <taxon>Eukaryota</taxon>
        <taxon>Viridiplantae</taxon>
        <taxon>Streptophyta</taxon>
        <taxon>Embryophyta</taxon>
        <taxon>Tracheophyta</taxon>
        <taxon>Spermatophyta</taxon>
        <taxon>Magnoliopsida</taxon>
        <taxon>eudicotyledons</taxon>
        <taxon>Gunneridae</taxon>
        <taxon>Pentapetalae</taxon>
        <taxon>asterids</taxon>
        <taxon>campanulids</taxon>
        <taxon>Asterales</taxon>
        <taxon>Asteraceae</taxon>
        <taxon>Asteroideae</taxon>
        <taxon>Anthemideae</taxon>
        <taxon>Anthemidinae</taxon>
        <taxon>Tanacetum</taxon>
    </lineage>
</organism>
<sequence length="431" mass="47854">MANLEFCDTYLKKTEGSEGFHQIVDFLNSSHIRTLDNGEMEITAIIDGKVKIVSEASIRRHLKLEDSDVFLNKHKRLRLPHNRTYIAPTLTQKLFSNMRRSSKGYTGVDIPLFPTILVQGPVVQGEGLTVPIESHHTPTSALSTSQPSSLSPSRRTTRHEYVVPQSRSPTQTNVADEAASTGVDVRHGGAATTVTSLDAGQGSGNIDKTPSMPHDSPLPRVHTLGSDEGRMQHNELMDLVTKLSDRFVSLETDLQQTKKVYGTAFTKLIKKVTKLEKTVKTNQARRKDRIVVSDDEEHLEDPSKQGRKIAKIDKDPDISLFTTAEEVYTAEKEVSTTEPVSTAGASISTAGASSAKDKGKAIMEEAKTIQTKTKSQLEQERLGYEEALRLQAKIDEEERQRIAKVQEEANSFNIEEWDDIQARVEADEEFA</sequence>
<feature type="compositionally biased region" description="Polar residues" evidence="1">
    <location>
        <begin position="165"/>
        <end position="174"/>
    </location>
</feature>
<feature type="region of interest" description="Disordered" evidence="1">
    <location>
        <begin position="132"/>
        <end position="226"/>
    </location>
</feature>
<evidence type="ECO:0000313" key="2">
    <source>
        <dbReference type="EMBL" id="GJT97535.1"/>
    </source>
</evidence>
<dbReference type="Proteomes" id="UP001151760">
    <property type="component" value="Unassembled WGS sequence"/>
</dbReference>
<reference evidence="2" key="1">
    <citation type="journal article" date="2022" name="Int. J. Mol. Sci.">
        <title>Draft Genome of Tanacetum Coccineum: Genomic Comparison of Closely Related Tanacetum-Family Plants.</title>
        <authorList>
            <person name="Yamashiro T."/>
            <person name="Shiraishi A."/>
            <person name="Nakayama K."/>
            <person name="Satake H."/>
        </authorList>
    </citation>
    <scope>NUCLEOTIDE SEQUENCE</scope>
</reference>
<feature type="compositionally biased region" description="Low complexity" evidence="1">
    <location>
        <begin position="137"/>
        <end position="154"/>
    </location>
</feature>
<gene>
    <name evidence="2" type="ORF">Tco_1093053</name>
</gene>
<dbReference type="EMBL" id="BQNB010020588">
    <property type="protein sequence ID" value="GJT97535.1"/>
    <property type="molecule type" value="Genomic_DNA"/>
</dbReference>